<dbReference type="InterPro" id="IPR012337">
    <property type="entry name" value="RNaseH-like_sf"/>
</dbReference>
<dbReference type="AlphaFoldDB" id="A0A6L2JLQ6"/>
<name>A0A6L2JLQ6_TANCI</name>
<dbReference type="InterPro" id="IPR036397">
    <property type="entry name" value="RNaseH_sf"/>
</dbReference>
<proteinExistence type="predicted"/>
<protein>
    <submittedName>
        <fullName evidence="1">Protein NYNRIN-like</fullName>
    </submittedName>
</protein>
<comment type="caution">
    <text evidence="1">The sequence shown here is derived from an EMBL/GenBank/DDBJ whole genome shotgun (WGS) entry which is preliminary data.</text>
</comment>
<dbReference type="GO" id="GO:0003676">
    <property type="term" value="F:nucleic acid binding"/>
    <property type="evidence" value="ECO:0007669"/>
    <property type="project" value="InterPro"/>
</dbReference>
<dbReference type="EMBL" id="BKCJ010000940">
    <property type="protein sequence ID" value="GEU37527.1"/>
    <property type="molecule type" value="Genomic_DNA"/>
</dbReference>
<evidence type="ECO:0000313" key="1">
    <source>
        <dbReference type="EMBL" id="GEU37527.1"/>
    </source>
</evidence>
<dbReference type="Gene3D" id="3.30.420.10">
    <property type="entry name" value="Ribonuclease H-like superfamily/Ribonuclease H"/>
    <property type="match status" value="1"/>
</dbReference>
<dbReference type="PANTHER" id="PTHR48475">
    <property type="entry name" value="RIBONUCLEASE H"/>
    <property type="match status" value="1"/>
</dbReference>
<accession>A0A6L2JLQ6</accession>
<gene>
    <name evidence="1" type="ORF">Tci_009505</name>
</gene>
<dbReference type="PANTHER" id="PTHR48475:SF2">
    <property type="entry name" value="RIBONUCLEASE H"/>
    <property type="match status" value="1"/>
</dbReference>
<dbReference type="SUPFAM" id="SSF53098">
    <property type="entry name" value="Ribonuclease H-like"/>
    <property type="match status" value="1"/>
</dbReference>
<sequence>MDRGQIASQNDKEGGKKVFMGQHCLQINTAVAHPQDNGLVERENRSLMEGIKTLLGRERKGWVDELPNVLWAHQTSLKTTNRETLYSLTFRSEAVIPAEIDMPTHRMMMIKEGSGNEEEMWLNLDLLTERREAVAIREARYKGKVKQYYNKRVRPMSF</sequence>
<organism evidence="1">
    <name type="scientific">Tanacetum cinerariifolium</name>
    <name type="common">Dalmatian daisy</name>
    <name type="synonym">Chrysanthemum cinerariifolium</name>
    <dbReference type="NCBI Taxonomy" id="118510"/>
    <lineage>
        <taxon>Eukaryota</taxon>
        <taxon>Viridiplantae</taxon>
        <taxon>Streptophyta</taxon>
        <taxon>Embryophyta</taxon>
        <taxon>Tracheophyta</taxon>
        <taxon>Spermatophyta</taxon>
        <taxon>Magnoliopsida</taxon>
        <taxon>eudicotyledons</taxon>
        <taxon>Gunneridae</taxon>
        <taxon>Pentapetalae</taxon>
        <taxon>asterids</taxon>
        <taxon>campanulids</taxon>
        <taxon>Asterales</taxon>
        <taxon>Asteraceae</taxon>
        <taxon>Asteroideae</taxon>
        <taxon>Anthemideae</taxon>
        <taxon>Anthemidinae</taxon>
        <taxon>Tanacetum</taxon>
    </lineage>
</organism>
<reference evidence="1" key="1">
    <citation type="journal article" date="2019" name="Sci. Rep.">
        <title>Draft genome of Tanacetum cinerariifolium, the natural source of mosquito coil.</title>
        <authorList>
            <person name="Yamashiro T."/>
            <person name="Shiraishi A."/>
            <person name="Satake H."/>
            <person name="Nakayama K."/>
        </authorList>
    </citation>
    <scope>NUCLEOTIDE SEQUENCE</scope>
</reference>